<dbReference type="EMBL" id="KV441387">
    <property type="protein sequence ID" value="OAF62505.1"/>
    <property type="molecule type" value="Genomic_DNA"/>
</dbReference>
<organism evidence="1">
    <name type="scientific">Pseudogymnoascus destructans</name>
    <dbReference type="NCBI Taxonomy" id="655981"/>
    <lineage>
        <taxon>Eukaryota</taxon>
        <taxon>Fungi</taxon>
        <taxon>Dikarya</taxon>
        <taxon>Ascomycota</taxon>
        <taxon>Pezizomycotina</taxon>
        <taxon>Leotiomycetes</taxon>
        <taxon>Thelebolales</taxon>
        <taxon>Thelebolaceae</taxon>
        <taxon>Pseudogymnoascus</taxon>
    </lineage>
</organism>
<dbReference type="AlphaFoldDB" id="A0A177AKE4"/>
<dbReference type="Gene3D" id="3.40.50.150">
    <property type="entry name" value="Vaccinia Virus protein VP39"/>
    <property type="match status" value="1"/>
</dbReference>
<gene>
    <name evidence="1" type="ORF">VC83_01003</name>
</gene>
<accession>A0A177AKE4</accession>
<dbReference type="RefSeq" id="XP_024327777.1">
    <property type="nucleotide sequence ID" value="XM_024464689.1"/>
</dbReference>
<proteinExistence type="predicted"/>
<dbReference type="GeneID" id="36284095"/>
<protein>
    <submittedName>
        <fullName evidence="1">Uncharacterized protein</fullName>
    </submittedName>
</protein>
<sequence>MAATIRWQCHRILAALSPSSVILIDDKVLPDPKPATGTVEYTAGLSLAIKAMFNALERREMQI</sequence>
<reference evidence="1" key="1">
    <citation type="submission" date="2016-03" db="EMBL/GenBank/DDBJ databases">
        <title>Updated assembly of Pseudogymnoascus destructans, the fungus causing white-nose syndrome of bats.</title>
        <authorList>
            <person name="Palmer J.M."/>
            <person name="Drees K.P."/>
            <person name="Foster J.T."/>
            <person name="Lindner D.L."/>
        </authorList>
    </citation>
    <scope>NUCLEOTIDE SEQUENCE [LARGE SCALE GENOMIC DNA]</scope>
    <source>
        <strain evidence="1">20631-21</strain>
    </source>
</reference>
<evidence type="ECO:0000313" key="1">
    <source>
        <dbReference type="EMBL" id="OAF62505.1"/>
    </source>
</evidence>
<name>A0A177AKE4_9PEZI</name>
<dbReference type="OrthoDB" id="2410195at2759"/>
<dbReference type="InterPro" id="IPR029063">
    <property type="entry name" value="SAM-dependent_MTases_sf"/>
</dbReference>
<dbReference type="Proteomes" id="UP000077154">
    <property type="component" value="Unassembled WGS sequence"/>
</dbReference>